<dbReference type="AlphaFoldDB" id="A0A3P8KX71"/>
<evidence type="ECO:0000313" key="1">
    <source>
        <dbReference type="EMBL" id="VDP84476.1"/>
    </source>
</evidence>
<dbReference type="EMBL" id="UZAL01046765">
    <property type="protein sequence ID" value="VDP84476.1"/>
    <property type="molecule type" value="Genomic_DNA"/>
</dbReference>
<proteinExistence type="predicted"/>
<reference evidence="1 2" key="1">
    <citation type="submission" date="2018-11" db="EMBL/GenBank/DDBJ databases">
        <authorList>
            <consortium name="Pathogen Informatics"/>
        </authorList>
    </citation>
    <scope>NUCLEOTIDE SEQUENCE [LARGE SCALE GENOMIC DNA]</scope>
    <source>
        <strain>Denwood</strain>
        <strain evidence="2">Zambia</strain>
    </source>
</reference>
<evidence type="ECO:0000313" key="2">
    <source>
        <dbReference type="Proteomes" id="UP000269396"/>
    </source>
</evidence>
<protein>
    <submittedName>
        <fullName evidence="1">Uncharacterized protein</fullName>
    </submittedName>
</protein>
<accession>A0A3P8KX71</accession>
<keyword evidence="2" id="KW-1185">Reference proteome</keyword>
<organism evidence="1 2">
    <name type="scientific">Schistosoma mattheei</name>
    <dbReference type="NCBI Taxonomy" id="31246"/>
    <lineage>
        <taxon>Eukaryota</taxon>
        <taxon>Metazoa</taxon>
        <taxon>Spiralia</taxon>
        <taxon>Lophotrochozoa</taxon>
        <taxon>Platyhelminthes</taxon>
        <taxon>Trematoda</taxon>
        <taxon>Digenea</taxon>
        <taxon>Strigeidida</taxon>
        <taxon>Schistosomatoidea</taxon>
        <taxon>Schistosomatidae</taxon>
        <taxon>Schistosoma</taxon>
    </lineage>
</organism>
<name>A0A3P8KX71_9TREM</name>
<sequence>MYGRRKLGELQKPLSMIYKCLLTVAYAKYFGSVGQTLSAKNLLWKRTNQIPAEEEIRKK</sequence>
<dbReference type="Proteomes" id="UP000269396">
    <property type="component" value="Unassembled WGS sequence"/>
</dbReference>
<gene>
    <name evidence="1" type="ORF">SMTD_LOCUS21251</name>
</gene>